<name>A0ABR0W9W6_REHGL</name>
<evidence type="ECO:0000313" key="4">
    <source>
        <dbReference type="Proteomes" id="UP001318860"/>
    </source>
</evidence>
<proteinExistence type="predicted"/>
<dbReference type="Pfam" id="PF00190">
    <property type="entry name" value="Cupin_1"/>
    <property type="match status" value="1"/>
</dbReference>
<dbReference type="Proteomes" id="UP001318860">
    <property type="component" value="Unassembled WGS sequence"/>
</dbReference>
<feature type="domain" description="Cupin type-1" evidence="2">
    <location>
        <begin position="185"/>
        <end position="337"/>
    </location>
</feature>
<dbReference type="SMART" id="SM00835">
    <property type="entry name" value="Cupin_1"/>
    <property type="match status" value="1"/>
</dbReference>
<accession>A0ABR0W9W6</accession>
<evidence type="ECO:0000256" key="1">
    <source>
        <dbReference type="SAM" id="SignalP"/>
    </source>
</evidence>
<sequence>MEKKRALLVLALVALVVAEFEDGRYIQNRGRLGFYLINTAEGQRLHVICSIDTSQSLGWNTFQSFFIAWNISGIGAFWIRSLDIVYSIQCFRSRFGEMLTRQQNGPIVYLSDTRSPSLWTKFLDMEHPQKLAHMRRIVRIREEDLKEEEPQPTWYFRKLLVSLFGKRDKRGDEKKGETGKGPDVYNIYDRKPDFRNDYGWSIALDESDYEPLKYDDFGVYLVNLTATLFDTPLQVICPQNLLYFLNVGSMMAPHINPRATEHGIVLSAPGTIQIVYPNGTLAMNAKVTEGDVSGYATSFCQIASRTAPVRVLRVYHLGPQQQASILGWSKLSAPNNERAPNSWLRSG</sequence>
<dbReference type="InterPro" id="IPR050253">
    <property type="entry name" value="Seed_Storage-Functional"/>
</dbReference>
<keyword evidence="4" id="KW-1185">Reference proteome</keyword>
<gene>
    <name evidence="3" type="ORF">DH2020_021261</name>
</gene>
<keyword evidence="1" id="KW-0732">Signal</keyword>
<dbReference type="InterPro" id="IPR006045">
    <property type="entry name" value="Cupin_1"/>
</dbReference>
<dbReference type="PANTHER" id="PTHR31189:SF2">
    <property type="entry name" value="RMLC-LIKE CUPINS SUPERFAMILY PROTEIN"/>
    <property type="match status" value="1"/>
</dbReference>
<dbReference type="Gene3D" id="2.60.120.10">
    <property type="entry name" value="Jelly Rolls"/>
    <property type="match status" value="1"/>
</dbReference>
<feature type="signal peptide" evidence="1">
    <location>
        <begin position="1"/>
        <end position="18"/>
    </location>
</feature>
<comment type="caution">
    <text evidence="3">The sequence shown here is derived from an EMBL/GenBank/DDBJ whole genome shotgun (WGS) entry which is preliminary data.</text>
</comment>
<evidence type="ECO:0000259" key="2">
    <source>
        <dbReference type="SMART" id="SM00835"/>
    </source>
</evidence>
<dbReference type="SUPFAM" id="SSF51182">
    <property type="entry name" value="RmlC-like cupins"/>
    <property type="match status" value="1"/>
</dbReference>
<evidence type="ECO:0000313" key="3">
    <source>
        <dbReference type="EMBL" id="KAK6144441.1"/>
    </source>
</evidence>
<dbReference type="InterPro" id="IPR011051">
    <property type="entry name" value="RmlC_Cupin_sf"/>
</dbReference>
<dbReference type="EMBL" id="JABTTQ020000012">
    <property type="protein sequence ID" value="KAK6144441.1"/>
    <property type="molecule type" value="Genomic_DNA"/>
</dbReference>
<dbReference type="InterPro" id="IPR014710">
    <property type="entry name" value="RmlC-like_jellyroll"/>
</dbReference>
<protein>
    <recommendedName>
        <fullName evidence="2">Cupin type-1 domain-containing protein</fullName>
    </recommendedName>
</protein>
<organism evidence="3 4">
    <name type="scientific">Rehmannia glutinosa</name>
    <name type="common">Chinese foxglove</name>
    <dbReference type="NCBI Taxonomy" id="99300"/>
    <lineage>
        <taxon>Eukaryota</taxon>
        <taxon>Viridiplantae</taxon>
        <taxon>Streptophyta</taxon>
        <taxon>Embryophyta</taxon>
        <taxon>Tracheophyta</taxon>
        <taxon>Spermatophyta</taxon>
        <taxon>Magnoliopsida</taxon>
        <taxon>eudicotyledons</taxon>
        <taxon>Gunneridae</taxon>
        <taxon>Pentapetalae</taxon>
        <taxon>asterids</taxon>
        <taxon>lamiids</taxon>
        <taxon>Lamiales</taxon>
        <taxon>Orobanchaceae</taxon>
        <taxon>Rehmannieae</taxon>
        <taxon>Rehmannia</taxon>
    </lineage>
</organism>
<dbReference type="PANTHER" id="PTHR31189">
    <property type="entry name" value="OS03G0336100 PROTEIN-RELATED"/>
    <property type="match status" value="1"/>
</dbReference>
<feature type="chain" id="PRO_5045323590" description="Cupin type-1 domain-containing protein" evidence="1">
    <location>
        <begin position="19"/>
        <end position="347"/>
    </location>
</feature>
<reference evidence="3 4" key="1">
    <citation type="journal article" date="2021" name="Comput. Struct. Biotechnol. J.">
        <title>De novo genome assembly of the potent medicinal plant Rehmannia glutinosa using nanopore technology.</title>
        <authorList>
            <person name="Ma L."/>
            <person name="Dong C."/>
            <person name="Song C."/>
            <person name="Wang X."/>
            <person name="Zheng X."/>
            <person name="Niu Y."/>
            <person name="Chen S."/>
            <person name="Feng W."/>
        </authorList>
    </citation>
    <scope>NUCLEOTIDE SEQUENCE [LARGE SCALE GENOMIC DNA]</scope>
    <source>
        <strain evidence="3">DH-2019</strain>
    </source>
</reference>